<organism evidence="1 2">
    <name type="scientific">Diversispora epigaea</name>
    <dbReference type="NCBI Taxonomy" id="1348612"/>
    <lineage>
        <taxon>Eukaryota</taxon>
        <taxon>Fungi</taxon>
        <taxon>Fungi incertae sedis</taxon>
        <taxon>Mucoromycota</taxon>
        <taxon>Glomeromycotina</taxon>
        <taxon>Glomeromycetes</taxon>
        <taxon>Diversisporales</taxon>
        <taxon>Diversisporaceae</taxon>
        <taxon>Diversispora</taxon>
    </lineage>
</organism>
<proteinExistence type="predicted"/>
<evidence type="ECO:0000313" key="1">
    <source>
        <dbReference type="EMBL" id="RHZ54940.1"/>
    </source>
</evidence>
<accession>A0A397H3H0</accession>
<reference evidence="1 2" key="1">
    <citation type="submission" date="2018-08" db="EMBL/GenBank/DDBJ databases">
        <title>Genome and evolution of the arbuscular mycorrhizal fungus Diversispora epigaea (formerly Glomus versiforme) and its bacterial endosymbionts.</title>
        <authorList>
            <person name="Sun X."/>
            <person name="Fei Z."/>
            <person name="Harrison M."/>
        </authorList>
    </citation>
    <scope>NUCLEOTIDE SEQUENCE [LARGE SCALE GENOMIC DNA]</scope>
    <source>
        <strain evidence="1 2">IT104</strain>
    </source>
</reference>
<evidence type="ECO:0000313" key="2">
    <source>
        <dbReference type="Proteomes" id="UP000266861"/>
    </source>
</evidence>
<keyword evidence="2" id="KW-1185">Reference proteome</keyword>
<dbReference type="EMBL" id="PQFF01000373">
    <property type="protein sequence ID" value="RHZ54940.1"/>
    <property type="molecule type" value="Genomic_DNA"/>
</dbReference>
<protein>
    <submittedName>
        <fullName evidence="1">Uncharacterized protein</fullName>
    </submittedName>
</protein>
<sequence length="225" mass="26234">MMCVEAGRPLILTELDIIYVGRDDNQKFYTRVALGAYSNPMVLVHDNLTLDNVNFADPPLLNQFEKQKMSTNDTLDDRMKSNTSESEFKEHDMFIGFDHEETLQSLQMMKKRILLKCKEMLINIASSNRIVRSRNSRLSIDFEKVNKWKNIYFHERFHDNLAAYVHSLLAKDSEDEGFKIIVNTFSNINIYVESCLDGILTRQVDKISTFKSEAQLTARIKQFFE</sequence>
<name>A0A397H3H0_9GLOM</name>
<comment type="caution">
    <text evidence="1">The sequence shown here is derived from an EMBL/GenBank/DDBJ whole genome shotgun (WGS) entry which is preliminary data.</text>
</comment>
<dbReference type="OrthoDB" id="2434080at2759"/>
<dbReference type="STRING" id="1348612.A0A397H3H0"/>
<gene>
    <name evidence="1" type="ORF">Glove_421g30</name>
</gene>
<dbReference type="AlphaFoldDB" id="A0A397H3H0"/>
<dbReference type="Proteomes" id="UP000266861">
    <property type="component" value="Unassembled WGS sequence"/>
</dbReference>